<dbReference type="Proteomes" id="UP000225553">
    <property type="component" value="Segment"/>
</dbReference>
<dbReference type="EMBL" id="MF459646">
    <property type="protein sequence ID" value="ASU03474.1"/>
    <property type="molecule type" value="Genomic_DNA"/>
</dbReference>
<reference evidence="2" key="1">
    <citation type="submission" date="2017-07" db="EMBL/GenBank/DDBJ databases">
        <authorList>
            <person name="Putnam M.J."/>
            <person name="Sharma R."/>
            <person name="Kruger J.L."/>
            <person name="Berg J.A."/>
            <person name="Payne A.M."/>
            <person name="Fajardo C.P."/>
            <person name="Breakwell D.P."/>
            <person name="Hope S."/>
            <person name="Grose J.H."/>
        </authorList>
    </citation>
    <scope>NUCLEOTIDE SEQUENCE [LARGE SCALE GENOMIC DNA]</scope>
</reference>
<dbReference type="InterPro" id="IPR013783">
    <property type="entry name" value="Ig-like_fold"/>
</dbReference>
<keyword evidence="2" id="KW-1185">Reference proteome</keyword>
<protein>
    <submittedName>
        <fullName evidence="1">Putative virion structural protein</fullName>
    </submittedName>
</protein>
<accession>A0A223LGX2</accession>
<sequence length="289" mass="31139">MGLNLRFMPYTDGDSDGVDIYRATSKTGERQLMKSLAAGIHEFSDHSVEANKVYWYWILNKSAANGDRLSQPMSAPTFIDLGPGPKKLLRGDWDFGYLGYVPVADMFTYAQAQSAAAIQAAPDGGTLNGFHKCVVRGRIIYFGDVIYSRTVNRTTVGNALLAQDSNPLTTAPRLAVNDYEYIVRCPYSSTLSTTAVVGTGDGLDGTIKLSEVGMLASLILDADTAGKLSGNKLGDLANNGLSTFYFSNTYAANNVVNVFSLVADASIGPASDMTGNRPFWPVFELVLHE</sequence>
<organism evidence="1 2">
    <name type="scientific">Erwinia phage vB_EamM_RisingSun</name>
    <dbReference type="NCBI Taxonomy" id="2026080"/>
    <lineage>
        <taxon>Viruses</taxon>
        <taxon>Duplodnaviria</taxon>
        <taxon>Heunggongvirae</taxon>
        <taxon>Uroviricota</taxon>
        <taxon>Caudoviricetes</taxon>
        <taxon>Chimalliviridae</taxon>
        <taxon>Risingsunvirus</taxon>
        <taxon>Risingsunvirus risingsun</taxon>
    </lineage>
</organism>
<name>A0A223LGX2_9CAUD</name>
<gene>
    <name evidence="1" type="ORF">RISINGSUN_196</name>
</gene>
<evidence type="ECO:0000313" key="1">
    <source>
        <dbReference type="EMBL" id="ASU03474.1"/>
    </source>
</evidence>
<dbReference type="OrthoDB" id="10980at10239"/>
<dbReference type="Gene3D" id="2.60.40.10">
    <property type="entry name" value="Immunoglobulins"/>
    <property type="match status" value="1"/>
</dbReference>
<proteinExistence type="predicted"/>
<evidence type="ECO:0000313" key="2">
    <source>
        <dbReference type="Proteomes" id="UP000225553"/>
    </source>
</evidence>